<feature type="region of interest" description="Disordered" evidence="6">
    <location>
        <begin position="363"/>
        <end position="425"/>
    </location>
</feature>
<dbReference type="GO" id="GO:0016538">
    <property type="term" value="F:cyclin-dependent protein serine/threonine kinase regulator activity"/>
    <property type="evidence" value="ECO:0007669"/>
    <property type="project" value="InterPro"/>
</dbReference>
<keyword evidence="2" id="KW-0805">Transcription regulation</keyword>
<dbReference type="eggNOG" id="KOG0834">
    <property type="taxonomic scope" value="Eukaryota"/>
</dbReference>
<keyword evidence="4" id="KW-0804">Transcription</keyword>
<dbReference type="Gene3D" id="1.10.472.10">
    <property type="entry name" value="Cyclin-like"/>
    <property type="match status" value="2"/>
</dbReference>
<protein>
    <submittedName>
        <fullName evidence="8">Cyclin N-terminal domain-containing protein</fullName>
    </submittedName>
</protein>
<feature type="region of interest" description="Disordered" evidence="6">
    <location>
        <begin position="288"/>
        <end position="349"/>
    </location>
</feature>
<feature type="region of interest" description="Disordered" evidence="6">
    <location>
        <begin position="510"/>
        <end position="603"/>
    </location>
</feature>
<dbReference type="STRING" id="1561998.A0A1I7TPP0"/>
<evidence type="ECO:0000256" key="3">
    <source>
        <dbReference type="ARBA" id="ARBA00023127"/>
    </source>
</evidence>
<feature type="compositionally biased region" description="Pro residues" evidence="6">
    <location>
        <begin position="472"/>
        <end position="490"/>
    </location>
</feature>
<dbReference type="FunFam" id="1.10.472.10:FF:000181">
    <property type="entry name" value="Protein CBR-CIT-1.1"/>
    <property type="match status" value="1"/>
</dbReference>
<proteinExistence type="inferred from homology"/>
<dbReference type="CDD" id="cd20539">
    <property type="entry name" value="CYCLIN_CCNT_rpt2"/>
    <property type="match status" value="1"/>
</dbReference>
<accession>A0A1I7TPP0</accession>
<evidence type="ECO:0000256" key="6">
    <source>
        <dbReference type="SAM" id="MobiDB-lite"/>
    </source>
</evidence>
<dbReference type="WBParaSite" id="Csp11.Scaffold629.g10536.t1">
    <property type="protein sequence ID" value="Csp11.Scaffold629.g10536.t1"/>
    <property type="gene ID" value="Csp11.Scaffold629.g10536"/>
</dbReference>
<evidence type="ECO:0000313" key="7">
    <source>
        <dbReference type="Proteomes" id="UP000095282"/>
    </source>
</evidence>
<name>A0A1I7TPP0_9PELO</name>
<evidence type="ECO:0000256" key="1">
    <source>
        <dbReference type="ARBA" id="ARBA00008638"/>
    </source>
</evidence>
<keyword evidence="3" id="KW-0195">Cyclin</keyword>
<evidence type="ECO:0000313" key="8">
    <source>
        <dbReference type="WBParaSite" id="Csp11.Scaffold629.g10536.t1"/>
    </source>
</evidence>
<feature type="compositionally biased region" description="Polar residues" evidence="6">
    <location>
        <begin position="549"/>
        <end position="559"/>
    </location>
</feature>
<comment type="function">
    <text evidence="5">Regulatory subunit of the cyclin-dependent kinase pair (CDK9/cyclin T) complex, also called positive transcription elongation factor B (P-TEFb), which is proposed to facilitate the transition from abortive to production elongation by phosphorylating the CTD (carboxy-terminal domain) of the large subunit of RNA polymerase II (RNAP II).</text>
</comment>
<dbReference type="AlphaFoldDB" id="A0A1I7TPP0"/>
<keyword evidence="7" id="KW-1185">Reference proteome</keyword>
<organism evidence="7 8">
    <name type="scientific">Caenorhabditis tropicalis</name>
    <dbReference type="NCBI Taxonomy" id="1561998"/>
    <lineage>
        <taxon>Eukaryota</taxon>
        <taxon>Metazoa</taxon>
        <taxon>Ecdysozoa</taxon>
        <taxon>Nematoda</taxon>
        <taxon>Chromadorea</taxon>
        <taxon>Rhabditida</taxon>
        <taxon>Rhabditina</taxon>
        <taxon>Rhabditomorpha</taxon>
        <taxon>Rhabditoidea</taxon>
        <taxon>Rhabditidae</taxon>
        <taxon>Peloderinae</taxon>
        <taxon>Caenorhabditis</taxon>
    </lineage>
</organism>
<dbReference type="SUPFAM" id="SSF47954">
    <property type="entry name" value="Cyclin-like"/>
    <property type="match status" value="2"/>
</dbReference>
<feature type="compositionally biased region" description="Pro residues" evidence="6">
    <location>
        <begin position="575"/>
        <end position="585"/>
    </location>
</feature>
<dbReference type="FunFam" id="1.10.472.10:FF:000254">
    <property type="entry name" value="Cyclin-T1.2"/>
    <property type="match status" value="1"/>
</dbReference>
<evidence type="ECO:0000256" key="4">
    <source>
        <dbReference type="ARBA" id="ARBA00023163"/>
    </source>
</evidence>
<evidence type="ECO:0000256" key="5">
    <source>
        <dbReference type="ARBA" id="ARBA00056850"/>
    </source>
</evidence>
<feature type="compositionally biased region" description="Polar residues" evidence="6">
    <location>
        <begin position="325"/>
        <end position="342"/>
    </location>
</feature>
<feature type="region of interest" description="Disordered" evidence="6">
    <location>
        <begin position="467"/>
        <end position="497"/>
    </location>
</feature>
<sequence>MSSSNKLIAEMNGTRYGSMIHPWLTKKDFMINRTPSRRDGMSYEEEMRRRQTGGLFIYEIMLTLSHGKGEHGMSGVAITLLHRFFNVHSLRHIDVRDVAAACVFLAGKNEDSPKKLKYVVNQLWQMKFPHMKQFPSEQVFIDQCNVVTFLEEMVLKTIAFDINIDLPHQAVLKLMRDIEKGRNVYKEMVKTAYYMASDVLLITDWSVRYSCAAIAVACINIAAFFHNINMDDIVPLEMAERWYKLQDTTMTRGDVNSMTDEFIDLFSRNPHLHIGSLKKIDQYGKVKIQGASPPPQVSSSTLAPSGSSSSNLKKIDLEAYKGRQKTASTGSNDPTPSTSSRPSFLPDVKNQRVVEEGLMMEQRRHAEYQRQQQQQQYRSSQPAPSSTGSYRSTGSSGSSSSSRHHQNLKRPIQPESHNSKKPRPSDYSIAFRAQTSTTHSTTTTDGYFCETTRTTTTTSEISEYAREFSQVAPPPPPPQLTAPPAPPPIPSLMSLPVSEPESAYKRMFMKQQPDRFVSSRRPSLKTALASRSSEYRAHPQQPLPPQQQNLMISSTQQISPPDESSPPNSTATMLLPPPPPPPILPPLHHHHHRGDEIEEGELV</sequence>
<dbReference type="InterPro" id="IPR036915">
    <property type="entry name" value="Cyclin-like_sf"/>
</dbReference>
<reference evidence="8" key="1">
    <citation type="submission" date="2016-11" db="UniProtKB">
        <authorList>
            <consortium name="WormBaseParasite"/>
        </authorList>
    </citation>
    <scope>IDENTIFICATION</scope>
</reference>
<dbReference type="Proteomes" id="UP000095282">
    <property type="component" value="Unplaced"/>
</dbReference>
<comment type="similarity">
    <text evidence="1">Belongs to the cyclin family. Cyclin C subfamily.</text>
</comment>
<feature type="compositionally biased region" description="Low complexity" evidence="6">
    <location>
        <begin position="298"/>
        <end position="310"/>
    </location>
</feature>
<evidence type="ECO:0000256" key="2">
    <source>
        <dbReference type="ARBA" id="ARBA00023015"/>
    </source>
</evidence>
<dbReference type="InterPro" id="IPR043198">
    <property type="entry name" value="Cyclin/Ssn8"/>
</dbReference>
<feature type="compositionally biased region" description="Low complexity" evidence="6">
    <location>
        <begin position="369"/>
        <end position="401"/>
    </location>
</feature>
<dbReference type="Pfam" id="PF21797">
    <property type="entry name" value="CycT2-like_C"/>
    <property type="match status" value="1"/>
</dbReference>
<dbReference type="GO" id="GO:0006357">
    <property type="term" value="P:regulation of transcription by RNA polymerase II"/>
    <property type="evidence" value="ECO:0007669"/>
    <property type="project" value="InterPro"/>
</dbReference>
<dbReference type="PANTHER" id="PTHR10026">
    <property type="entry name" value="CYCLIN"/>
    <property type="match status" value="1"/>
</dbReference>